<dbReference type="PROSITE" id="PS50943">
    <property type="entry name" value="HTH_CROC1"/>
    <property type="match status" value="1"/>
</dbReference>
<dbReference type="Proteomes" id="UP001158049">
    <property type="component" value="Unassembled WGS sequence"/>
</dbReference>
<feature type="domain" description="HTH cro/C1-type" evidence="1">
    <location>
        <begin position="44"/>
        <end position="83"/>
    </location>
</feature>
<dbReference type="CDD" id="cd00093">
    <property type="entry name" value="HTH_XRE"/>
    <property type="match status" value="1"/>
</dbReference>
<name>A0ABY1QVC1_9BURK</name>
<evidence type="ECO:0000313" key="2">
    <source>
        <dbReference type="EMBL" id="SMP80133.1"/>
    </source>
</evidence>
<dbReference type="SUPFAM" id="SSF47413">
    <property type="entry name" value="lambda repressor-like DNA-binding domains"/>
    <property type="match status" value="1"/>
</dbReference>
<dbReference type="InterPro" id="IPR010982">
    <property type="entry name" value="Lambda_DNA-bd_dom_sf"/>
</dbReference>
<protein>
    <recommendedName>
        <fullName evidence="1">HTH cro/C1-type domain-containing protein</fullName>
    </recommendedName>
</protein>
<dbReference type="Gene3D" id="1.10.260.40">
    <property type="entry name" value="lambda repressor-like DNA-binding domains"/>
    <property type="match status" value="1"/>
</dbReference>
<comment type="caution">
    <text evidence="2">The sequence shown here is derived from an EMBL/GenBank/DDBJ whole genome shotgun (WGS) entry which is preliminary data.</text>
</comment>
<evidence type="ECO:0000313" key="3">
    <source>
        <dbReference type="Proteomes" id="UP001158049"/>
    </source>
</evidence>
<reference evidence="2 3" key="1">
    <citation type="submission" date="2017-05" db="EMBL/GenBank/DDBJ databases">
        <authorList>
            <person name="Varghese N."/>
            <person name="Submissions S."/>
        </authorList>
    </citation>
    <scope>NUCLEOTIDE SEQUENCE [LARGE SCALE GENOMIC DNA]</scope>
    <source>
        <strain evidence="2 3">DSM 26001</strain>
    </source>
</reference>
<evidence type="ECO:0000259" key="1">
    <source>
        <dbReference type="PROSITE" id="PS50943"/>
    </source>
</evidence>
<proteinExistence type="predicted"/>
<dbReference type="Pfam" id="PF01381">
    <property type="entry name" value="HTH_3"/>
    <property type="match status" value="1"/>
</dbReference>
<organism evidence="2 3">
    <name type="scientific">Noviherbaspirillum suwonense</name>
    <dbReference type="NCBI Taxonomy" id="1224511"/>
    <lineage>
        <taxon>Bacteria</taxon>
        <taxon>Pseudomonadati</taxon>
        <taxon>Pseudomonadota</taxon>
        <taxon>Betaproteobacteria</taxon>
        <taxon>Burkholderiales</taxon>
        <taxon>Oxalobacteraceae</taxon>
        <taxon>Noviherbaspirillum</taxon>
    </lineage>
</organism>
<keyword evidence="3" id="KW-1185">Reference proteome</keyword>
<accession>A0ABY1QVC1</accession>
<dbReference type="RefSeq" id="WP_283445406.1">
    <property type="nucleotide sequence ID" value="NZ_FXUL01000034.1"/>
</dbReference>
<gene>
    <name evidence="2" type="ORF">SAMN06295970_13417</name>
</gene>
<sequence length="102" mass="11092">MQIQADTHCNATIEPPSLGEFLKKTRLSQRGASGRPLTISDIKRRSDLSLPVLSKLEAGKIRDPKFSTIVQVCKGYGLPFEALAFFVEDIAAARQVGPQAGH</sequence>
<dbReference type="InterPro" id="IPR001387">
    <property type="entry name" value="Cro/C1-type_HTH"/>
</dbReference>
<dbReference type="EMBL" id="FXUL01000034">
    <property type="protein sequence ID" value="SMP80133.1"/>
    <property type="molecule type" value="Genomic_DNA"/>
</dbReference>